<dbReference type="OrthoDB" id="1712774at2759"/>
<name>A0A9J5ZHN1_SOLCO</name>
<dbReference type="SUPFAM" id="SSF56219">
    <property type="entry name" value="DNase I-like"/>
    <property type="match status" value="1"/>
</dbReference>
<evidence type="ECO:0000313" key="2">
    <source>
        <dbReference type="EMBL" id="KAG5612435.1"/>
    </source>
</evidence>
<dbReference type="InterPro" id="IPR036691">
    <property type="entry name" value="Endo/exonu/phosph_ase_sf"/>
</dbReference>
<dbReference type="GO" id="GO:0046856">
    <property type="term" value="P:phosphatidylinositol dephosphorylation"/>
    <property type="evidence" value="ECO:0007669"/>
    <property type="project" value="TreeGrafter"/>
</dbReference>
<evidence type="ECO:0000256" key="1">
    <source>
        <dbReference type="ARBA" id="ARBA00022801"/>
    </source>
</evidence>
<dbReference type="Proteomes" id="UP000824120">
    <property type="component" value="Chromosome 4"/>
</dbReference>
<reference evidence="2 3" key="1">
    <citation type="submission" date="2020-09" db="EMBL/GenBank/DDBJ databases">
        <title>De no assembly of potato wild relative species, Solanum commersonii.</title>
        <authorList>
            <person name="Cho K."/>
        </authorList>
    </citation>
    <scope>NUCLEOTIDE SEQUENCE [LARGE SCALE GENOMIC DNA]</scope>
    <source>
        <strain evidence="2">LZ3.2</strain>
        <tissue evidence="2">Leaf</tissue>
    </source>
</reference>
<sequence length="148" mass="17253">MTRTANQYIYAAIWKQQSNSSYIYYPAALAHSSYTVINIRLVSPKFLERAEIGPEGWEEYSQRCDRILSFGKGIRQLRYGRSELKFSDHRPVSATYMVEVEVFSPRKLQRALTFTDAEIAKEEIVTNMGLENGMNRFISDQGESYWMR</sequence>
<dbReference type="GO" id="GO:0034485">
    <property type="term" value="F:phosphatidylinositol-3,4,5-trisphosphate 5-phosphatase activity"/>
    <property type="evidence" value="ECO:0007669"/>
    <property type="project" value="TreeGrafter"/>
</dbReference>
<evidence type="ECO:0000313" key="3">
    <source>
        <dbReference type="Proteomes" id="UP000824120"/>
    </source>
</evidence>
<dbReference type="EMBL" id="JACXVP010000004">
    <property type="protein sequence ID" value="KAG5612435.1"/>
    <property type="molecule type" value="Genomic_DNA"/>
</dbReference>
<dbReference type="PANTHER" id="PTHR45666:SF5">
    <property type="entry name" value="TYPE IV INOSITOL POLYPHOSPHATE 5-PHOSPHATASE 3"/>
    <property type="match status" value="1"/>
</dbReference>
<keyword evidence="3" id="KW-1185">Reference proteome</keyword>
<proteinExistence type="predicted"/>
<gene>
    <name evidence="2" type="ORF">H5410_023716</name>
</gene>
<dbReference type="PANTHER" id="PTHR45666">
    <property type="entry name" value="TYPE IV INOSITOL POLYPHOSPHATE 5-PHOSPHATASE 9"/>
    <property type="match status" value="1"/>
</dbReference>
<comment type="caution">
    <text evidence="2">The sequence shown here is derived from an EMBL/GenBank/DDBJ whole genome shotgun (WGS) entry which is preliminary data.</text>
</comment>
<dbReference type="InterPro" id="IPR045849">
    <property type="entry name" value="IP5P_plant"/>
</dbReference>
<dbReference type="GO" id="GO:0004445">
    <property type="term" value="F:inositol-polyphosphate 5-phosphatase activity"/>
    <property type="evidence" value="ECO:0007669"/>
    <property type="project" value="InterPro"/>
</dbReference>
<keyword evidence="1" id="KW-0378">Hydrolase</keyword>
<protein>
    <submittedName>
        <fullName evidence="2">Uncharacterized protein</fullName>
    </submittedName>
</protein>
<dbReference type="Gene3D" id="3.60.10.10">
    <property type="entry name" value="Endonuclease/exonuclease/phosphatase"/>
    <property type="match status" value="1"/>
</dbReference>
<organism evidence="2 3">
    <name type="scientific">Solanum commersonii</name>
    <name type="common">Commerson's wild potato</name>
    <name type="synonym">Commerson's nightshade</name>
    <dbReference type="NCBI Taxonomy" id="4109"/>
    <lineage>
        <taxon>Eukaryota</taxon>
        <taxon>Viridiplantae</taxon>
        <taxon>Streptophyta</taxon>
        <taxon>Embryophyta</taxon>
        <taxon>Tracheophyta</taxon>
        <taxon>Spermatophyta</taxon>
        <taxon>Magnoliopsida</taxon>
        <taxon>eudicotyledons</taxon>
        <taxon>Gunneridae</taxon>
        <taxon>Pentapetalae</taxon>
        <taxon>asterids</taxon>
        <taxon>lamiids</taxon>
        <taxon>Solanales</taxon>
        <taxon>Solanaceae</taxon>
        <taxon>Solanoideae</taxon>
        <taxon>Solaneae</taxon>
        <taxon>Solanum</taxon>
    </lineage>
</organism>
<accession>A0A9J5ZHN1</accession>
<dbReference type="GO" id="GO:0004439">
    <property type="term" value="F:phosphatidylinositol-4,5-bisphosphate 5-phosphatase activity"/>
    <property type="evidence" value="ECO:0007669"/>
    <property type="project" value="TreeGrafter"/>
</dbReference>
<dbReference type="AlphaFoldDB" id="A0A9J5ZHN1"/>